<keyword evidence="2" id="KW-1133">Transmembrane helix</keyword>
<evidence type="ECO:0000256" key="1">
    <source>
        <dbReference type="SAM" id="MobiDB-lite"/>
    </source>
</evidence>
<name>A0A915AG93_PARUN</name>
<keyword evidence="2" id="KW-0472">Membrane</keyword>
<dbReference type="WBParaSite" id="PgR007_g123_t01">
    <property type="protein sequence ID" value="PgR007_g123_t01"/>
    <property type="gene ID" value="PgR007_g123"/>
</dbReference>
<accession>A0A915AG93</accession>
<feature type="transmembrane region" description="Helical" evidence="2">
    <location>
        <begin position="6"/>
        <end position="25"/>
    </location>
</feature>
<feature type="region of interest" description="Disordered" evidence="1">
    <location>
        <begin position="110"/>
        <end position="145"/>
    </location>
</feature>
<dbReference type="Proteomes" id="UP000887569">
    <property type="component" value="Unplaced"/>
</dbReference>
<organism evidence="3 4">
    <name type="scientific">Parascaris univalens</name>
    <name type="common">Nematode worm</name>
    <dbReference type="NCBI Taxonomy" id="6257"/>
    <lineage>
        <taxon>Eukaryota</taxon>
        <taxon>Metazoa</taxon>
        <taxon>Ecdysozoa</taxon>
        <taxon>Nematoda</taxon>
        <taxon>Chromadorea</taxon>
        <taxon>Rhabditida</taxon>
        <taxon>Spirurina</taxon>
        <taxon>Ascaridomorpha</taxon>
        <taxon>Ascaridoidea</taxon>
        <taxon>Ascarididae</taxon>
        <taxon>Parascaris</taxon>
    </lineage>
</organism>
<sequence length="196" mass="22975">MSVAEFVMSLAVNSICVIVVAFYYFRLRGYLTSVHPKTARTYDDISRESVPEIPEWRQKRNEQPPRALKRNLRHEYPVIEVGFKGMPNGRHNIIQRSRRDEIRNYEQRLHGPHVSRETLRKTSQRRRRHSEPGASMRLQPQNPIHNDTSAVRGILSRQTGLTAGRLKAHDSAMERLHRPNIADRARYRKYERNSAV</sequence>
<keyword evidence="2" id="KW-0812">Transmembrane</keyword>
<keyword evidence="3" id="KW-1185">Reference proteome</keyword>
<reference evidence="4" key="1">
    <citation type="submission" date="2022-11" db="UniProtKB">
        <authorList>
            <consortium name="WormBaseParasite"/>
        </authorList>
    </citation>
    <scope>IDENTIFICATION</scope>
</reference>
<proteinExistence type="predicted"/>
<protein>
    <submittedName>
        <fullName evidence="4">Uncharacterized protein</fullName>
    </submittedName>
</protein>
<dbReference type="AlphaFoldDB" id="A0A915AG93"/>
<evidence type="ECO:0000313" key="4">
    <source>
        <dbReference type="WBParaSite" id="PgR007_g123_t01"/>
    </source>
</evidence>
<feature type="compositionally biased region" description="Basic and acidic residues" evidence="1">
    <location>
        <begin position="110"/>
        <end position="120"/>
    </location>
</feature>
<evidence type="ECO:0000313" key="3">
    <source>
        <dbReference type="Proteomes" id="UP000887569"/>
    </source>
</evidence>
<evidence type="ECO:0000256" key="2">
    <source>
        <dbReference type="SAM" id="Phobius"/>
    </source>
</evidence>